<dbReference type="Proteomes" id="UP000245657">
    <property type="component" value="Unassembled WGS sequence"/>
</dbReference>
<keyword evidence="3" id="KW-1185">Reference proteome</keyword>
<evidence type="ECO:0000313" key="2">
    <source>
        <dbReference type="EMBL" id="PWR69743.1"/>
    </source>
</evidence>
<dbReference type="GO" id="GO:0016757">
    <property type="term" value="F:glycosyltransferase activity"/>
    <property type="evidence" value="ECO:0007669"/>
    <property type="project" value="InterPro"/>
</dbReference>
<name>A0A2V2N3C4_9EURY</name>
<dbReference type="Pfam" id="PF00534">
    <property type="entry name" value="Glycos_transf_1"/>
    <property type="match status" value="1"/>
</dbReference>
<dbReference type="OrthoDB" id="132546at2157"/>
<sequence>MKILLINNSDLGGGAEKIVVTLLDELNKRGNDVSLLVGRKKTENELVFQIPSPKQGSVREKVWLTIEDFLLKSQYPILYNPRHLSLFQCFITQTPYFFKTLAGYENIPYPSSYTIIDDFKKDTQILHLHNLHEDYFDIKAIPQLSSKLPIFLTIHDYWLITGYCASFFSCMKWQHGCDDCPIRSKIKTLFPNSFHSNWEKKKDIFKKSRIYLITPSKWVLDNINNSILSPAIIKSRVIPHGINTTVFSPGNKEKIREKLGLPLSAKILIMTSKGGFDNKKFNWDFLRQSLKYLSRDQIQGQIIFLILGGMNRTEVVNSIVIQEVPYQKEEIMVNKYYQAADLYIHTSKDETFGMSILEAMSCGLPVITTGNGAIPELIEDRITGILIQNNDPLHMANSIQNVLVEKELLAKMGHCARERVLLNYSIDVMVKNYLEFYQEGLNDYLL</sequence>
<feature type="domain" description="Glycosyl transferase family 1" evidence="1">
    <location>
        <begin position="329"/>
        <end position="418"/>
    </location>
</feature>
<dbReference type="InterPro" id="IPR001296">
    <property type="entry name" value="Glyco_trans_1"/>
</dbReference>
<organism evidence="2 3">
    <name type="scientific">Methanospirillum lacunae</name>
    <dbReference type="NCBI Taxonomy" id="668570"/>
    <lineage>
        <taxon>Archaea</taxon>
        <taxon>Methanobacteriati</taxon>
        <taxon>Methanobacteriota</taxon>
        <taxon>Stenosarchaea group</taxon>
        <taxon>Methanomicrobia</taxon>
        <taxon>Methanomicrobiales</taxon>
        <taxon>Methanospirillaceae</taxon>
        <taxon>Methanospirillum</taxon>
    </lineage>
</organism>
<dbReference type="Gene3D" id="3.40.50.2000">
    <property type="entry name" value="Glycogen Phosphorylase B"/>
    <property type="match status" value="2"/>
</dbReference>
<dbReference type="SUPFAM" id="SSF53756">
    <property type="entry name" value="UDP-Glycosyltransferase/glycogen phosphorylase"/>
    <property type="match status" value="1"/>
</dbReference>
<reference evidence="2 3" key="1">
    <citation type="submission" date="2018-05" db="EMBL/GenBank/DDBJ databases">
        <title>Draft genome of Methanospirillum lacunae Ki8-1.</title>
        <authorList>
            <person name="Dueholm M.S."/>
            <person name="Nielsen P.H."/>
            <person name="Bakmann L.F."/>
            <person name="Otzen D.E."/>
        </authorList>
    </citation>
    <scope>NUCLEOTIDE SEQUENCE [LARGE SCALE GENOMIC DNA]</scope>
    <source>
        <strain evidence="2 3">Ki8-1</strain>
    </source>
</reference>
<protein>
    <recommendedName>
        <fullName evidence="1">Glycosyl transferase family 1 domain-containing protein</fullName>
    </recommendedName>
</protein>
<dbReference type="PANTHER" id="PTHR12526">
    <property type="entry name" value="GLYCOSYLTRANSFERASE"/>
    <property type="match status" value="1"/>
</dbReference>
<dbReference type="PANTHER" id="PTHR12526:SF637">
    <property type="entry name" value="GLYCOSYLTRANSFERASE EPSF-RELATED"/>
    <property type="match status" value="1"/>
</dbReference>
<evidence type="ECO:0000313" key="3">
    <source>
        <dbReference type="Proteomes" id="UP000245657"/>
    </source>
</evidence>
<dbReference type="RefSeq" id="WP_109970224.1">
    <property type="nucleotide sequence ID" value="NZ_CP176093.1"/>
</dbReference>
<evidence type="ECO:0000259" key="1">
    <source>
        <dbReference type="Pfam" id="PF00534"/>
    </source>
</evidence>
<proteinExistence type="predicted"/>
<dbReference type="AlphaFoldDB" id="A0A2V2N3C4"/>
<dbReference type="GeneID" id="97547160"/>
<dbReference type="EMBL" id="QGMY01000019">
    <property type="protein sequence ID" value="PWR69743.1"/>
    <property type="molecule type" value="Genomic_DNA"/>
</dbReference>
<gene>
    <name evidence="2" type="ORF">DK846_17135</name>
</gene>
<comment type="caution">
    <text evidence="2">The sequence shown here is derived from an EMBL/GenBank/DDBJ whole genome shotgun (WGS) entry which is preliminary data.</text>
</comment>
<accession>A0A2V2N3C4</accession>